<evidence type="ECO:0000256" key="4">
    <source>
        <dbReference type="ARBA" id="ARBA00022807"/>
    </source>
</evidence>
<dbReference type="GO" id="GO:0006508">
    <property type="term" value="P:proteolysis"/>
    <property type="evidence" value="ECO:0007669"/>
    <property type="project" value="UniProtKB-KW"/>
</dbReference>
<comment type="caution">
    <text evidence="7">The sequence shown here is derived from an EMBL/GenBank/DDBJ whole genome shotgun (WGS) entry which is preliminary data.</text>
</comment>
<evidence type="ECO:0000256" key="5">
    <source>
        <dbReference type="SAM" id="SignalP"/>
    </source>
</evidence>
<dbReference type="PANTHER" id="PTHR47053:SF1">
    <property type="entry name" value="MUREIN DD-ENDOPEPTIDASE MEPH-RELATED"/>
    <property type="match status" value="1"/>
</dbReference>
<evidence type="ECO:0000256" key="2">
    <source>
        <dbReference type="ARBA" id="ARBA00022670"/>
    </source>
</evidence>
<dbReference type="RefSeq" id="WP_220636461.1">
    <property type="nucleotide sequence ID" value="NZ_CAJQUM010000001.1"/>
</dbReference>
<dbReference type="Proteomes" id="UP000742786">
    <property type="component" value="Unassembled WGS sequence"/>
</dbReference>
<evidence type="ECO:0000256" key="1">
    <source>
        <dbReference type="ARBA" id="ARBA00007074"/>
    </source>
</evidence>
<feature type="domain" description="NlpC/P60" evidence="6">
    <location>
        <begin position="41"/>
        <end position="165"/>
    </location>
</feature>
<name>A0A916J4Q6_9PROT</name>
<protein>
    <submittedName>
        <fullName evidence="7">Cell wall-associated NlpC family hydrolase</fullName>
    </submittedName>
</protein>
<reference evidence="7" key="1">
    <citation type="submission" date="2021-04" db="EMBL/GenBank/DDBJ databases">
        <authorList>
            <person name="Hornung B."/>
        </authorList>
    </citation>
    <scope>NUCLEOTIDE SEQUENCE</scope>
    <source>
        <strain evidence="7">G5G6</strain>
    </source>
</reference>
<dbReference type="PROSITE" id="PS51935">
    <property type="entry name" value="NLPC_P60"/>
    <property type="match status" value="1"/>
</dbReference>
<feature type="signal peptide" evidence="5">
    <location>
        <begin position="1"/>
        <end position="29"/>
    </location>
</feature>
<dbReference type="InterPro" id="IPR038765">
    <property type="entry name" value="Papain-like_cys_pep_sf"/>
</dbReference>
<dbReference type="PANTHER" id="PTHR47053">
    <property type="entry name" value="MUREIN DD-ENDOPEPTIDASE MEPH-RELATED"/>
    <property type="match status" value="1"/>
</dbReference>
<dbReference type="AlphaFoldDB" id="A0A916J4Q6"/>
<keyword evidence="8" id="KW-1185">Reference proteome</keyword>
<organism evidence="7 8">
    <name type="scientific">Georgfuchsia toluolica</name>
    <dbReference type="NCBI Taxonomy" id="424218"/>
    <lineage>
        <taxon>Bacteria</taxon>
        <taxon>Pseudomonadati</taxon>
        <taxon>Pseudomonadota</taxon>
        <taxon>Betaproteobacteria</taxon>
        <taxon>Nitrosomonadales</taxon>
        <taxon>Sterolibacteriaceae</taxon>
        <taxon>Georgfuchsia</taxon>
    </lineage>
</organism>
<dbReference type="EMBL" id="CAJQUM010000001">
    <property type="protein sequence ID" value="CAG4884629.1"/>
    <property type="molecule type" value="Genomic_DNA"/>
</dbReference>
<evidence type="ECO:0000259" key="6">
    <source>
        <dbReference type="PROSITE" id="PS51935"/>
    </source>
</evidence>
<dbReference type="Pfam" id="PF00877">
    <property type="entry name" value="NLPC_P60"/>
    <property type="match status" value="1"/>
</dbReference>
<dbReference type="Gene3D" id="3.90.1720.10">
    <property type="entry name" value="endopeptidase domain like (from Nostoc punctiforme)"/>
    <property type="match status" value="1"/>
</dbReference>
<sequence>MLPRQTLWPAATVVLCLSALLSGCGNLPANTPQPVTLTNADIQGNDVVVFALGLVETDYRFGGKNPAAGLDCSGMVSYVFDKAVGLKLTGSAADIARKGHVVGVSALRPGDLVFFNTANRPYSHVGIYIGDQRFVHAPSKNGKVRIDTLKTGWFAARFEEARTYFN</sequence>
<dbReference type="SUPFAM" id="SSF54001">
    <property type="entry name" value="Cysteine proteinases"/>
    <property type="match status" value="1"/>
</dbReference>
<keyword evidence="2" id="KW-0645">Protease</keyword>
<dbReference type="GO" id="GO:0008234">
    <property type="term" value="F:cysteine-type peptidase activity"/>
    <property type="evidence" value="ECO:0007669"/>
    <property type="project" value="UniProtKB-KW"/>
</dbReference>
<evidence type="ECO:0000313" key="7">
    <source>
        <dbReference type="EMBL" id="CAG4884629.1"/>
    </source>
</evidence>
<comment type="similarity">
    <text evidence="1">Belongs to the peptidase C40 family.</text>
</comment>
<keyword evidence="3 7" id="KW-0378">Hydrolase</keyword>
<evidence type="ECO:0000256" key="3">
    <source>
        <dbReference type="ARBA" id="ARBA00022801"/>
    </source>
</evidence>
<keyword evidence="4" id="KW-0788">Thiol protease</keyword>
<gene>
    <name evidence="7" type="ORF">GTOL_12512</name>
</gene>
<dbReference type="InterPro" id="IPR000064">
    <property type="entry name" value="NLP_P60_dom"/>
</dbReference>
<feature type="chain" id="PRO_5037134309" evidence="5">
    <location>
        <begin position="30"/>
        <end position="166"/>
    </location>
</feature>
<dbReference type="PROSITE" id="PS51257">
    <property type="entry name" value="PROKAR_LIPOPROTEIN"/>
    <property type="match status" value="1"/>
</dbReference>
<dbReference type="InterPro" id="IPR051202">
    <property type="entry name" value="Peptidase_C40"/>
</dbReference>
<evidence type="ECO:0000313" key="8">
    <source>
        <dbReference type="Proteomes" id="UP000742786"/>
    </source>
</evidence>
<proteinExistence type="inferred from homology"/>
<keyword evidence="5" id="KW-0732">Signal</keyword>
<accession>A0A916J4Q6</accession>